<comment type="caution">
    <text evidence="6">The sequence shown here is derived from an EMBL/GenBank/DDBJ whole genome shotgun (WGS) entry which is preliminary data.</text>
</comment>
<dbReference type="AlphaFoldDB" id="A0A0F6MMW6"/>
<accession>A0A0F6MMW6</accession>
<gene>
    <name evidence="6" type="ORF">HMPREF9723_02164</name>
</gene>
<organism evidence="6">
    <name type="scientific">Treponema denticola OTK</name>
    <dbReference type="NCBI Taxonomy" id="999434"/>
    <lineage>
        <taxon>Bacteria</taxon>
        <taxon>Pseudomonadati</taxon>
        <taxon>Spirochaetota</taxon>
        <taxon>Spirochaetia</taxon>
        <taxon>Spirochaetales</taxon>
        <taxon>Treponemataceae</taxon>
        <taxon>Treponema</taxon>
    </lineage>
</organism>
<dbReference type="GO" id="GO:0006508">
    <property type="term" value="P:proteolysis"/>
    <property type="evidence" value="ECO:0007669"/>
    <property type="project" value="UniProtKB-KW"/>
</dbReference>
<keyword evidence="3" id="KW-0378">Hydrolase</keyword>
<dbReference type="Pfam" id="PF04586">
    <property type="entry name" value="Peptidase_S78"/>
    <property type="match status" value="1"/>
</dbReference>
<dbReference type="NCBIfam" id="TIGR01543">
    <property type="entry name" value="proheadase_HK97"/>
    <property type="match status" value="1"/>
</dbReference>
<dbReference type="HOGENOM" id="CLU_1102398_0_0_12"/>
<evidence type="ECO:0000256" key="1">
    <source>
        <dbReference type="ARBA" id="ARBA00022612"/>
    </source>
</evidence>
<reference evidence="6" key="1">
    <citation type="submission" date="2012-01" db="EMBL/GenBank/DDBJ databases">
        <title>The Genome Sequence of Treponema denticola OTK.</title>
        <authorList>
            <consortium name="The Broad Institute Genome Sequencing Platform"/>
            <person name="Earl A."/>
            <person name="Ward D."/>
            <person name="Feldgarden M."/>
            <person name="Gevers D."/>
            <person name="Blanton J.M."/>
            <person name="Fenno C.J."/>
            <person name="Baranova O.V."/>
            <person name="Mathney J."/>
            <person name="Dewhirst F.E."/>
            <person name="Izard J."/>
            <person name="Young S.K."/>
            <person name="Zeng Q."/>
            <person name="Gargeya S."/>
            <person name="Fitzgerald M."/>
            <person name="Haas B."/>
            <person name="Abouelleil A."/>
            <person name="Alvarado L."/>
            <person name="Arachchi H.M."/>
            <person name="Berlin A."/>
            <person name="Chapman S.B."/>
            <person name="Gearin G."/>
            <person name="Goldberg J."/>
            <person name="Griggs A."/>
            <person name="Gujja S."/>
            <person name="Hansen M."/>
            <person name="Heiman D."/>
            <person name="Howarth C."/>
            <person name="Larimer J."/>
            <person name="Lui A."/>
            <person name="MacDonald P.J.P."/>
            <person name="McCowen C."/>
            <person name="Montmayeur A."/>
            <person name="Murphy C."/>
            <person name="Neiman D."/>
            <person name="Pearson M."/>
            <person name="Priest M."/>
            <person name="Roberts A."/>
            <person name="Saif S."/>
            <person name="Shea T."/>
            <person name="Sisk P."/>
            <person name="Stolte C."/>
            <person name="Sykes S."/>
            <person name="Wortman J."/>
            <person name="Nusbaum C."/>
            <person name="Birren B."/>
        </authorList>
    </citation>
    <scope>NUCLEOTIDE SEQUENCE [LARGE SCALE GENOMIC DNA]</scope>
    <source>
        <strain evidence="6">OTK</strain>
    </source>
</reference>
<name>A0A0F6MMW6_TREDN</name>
<dbReference type="GO" id="GO:0008233">
    <property type="term" value="F:peptidase activity"/>
    <property type="evidence" value="ECO:0007669"/>
    <property type="project" value="UniProtKB-KW"/>
</dbReference>
<dbReference type="RefSeq" id="WP_002693213.1">
    <property type="nucleotide sequence ID" value="NZ_CM001797.1"/>
</dbReference>
<keyword evidence="2 6" id="KW-0645">Protease</keyword>
<dbReference type="Proteomes" id="UP000011701">
    <property type="component" value="Chromosome"/>
</dbReference>
<dbReference type="PATRIC" id="fig|999434.4.peg.2253"/>
<feature type="compositionally biased region" description="Basic and acidic residues" evidence="4">
    <location>
        <begin position="223"/>
        <end position="243"/>
    </location>
</feature>
<evidence type="ECO:0000256" key="2">
    <source>
        <dbReference type="ARBA" id="ARBA00022670"/>
    </source>
</evidence>
<dbReference type="InterPro" id="IPR006433">
    <property type="entry name" value="Prohead_protease"/>
</dbReference>
<protein>
    <submittedName>
        <fullName evidence="6">HK97 family phage prohead protease</fullName>
    </submittedName>
</protein>
<evidence type="ECO:0000256" key="3">
    <source>
        <dbReference type="ARBA" id="ARBA00022801"/>
    </source>
</evidence>
<dbReference type="EMBL" id="AGDY01000009">
    <property type="protein sequence ID" value="EMB20704.1"/>
    <property type="molecule type" value="Genomic_DNA"/>
</dbReference>
<dbReference type="InterPro" id="IPR054613">
    <property type="entry name" value="Peptidase_S78_dom"/>
</dbReference>
<proteinExistence type="predicted"/>
<evidence type="ECO:0000259" key="5">
    <source>
        <dbReference type="Pfam" id="PF04586"/>
    </source>
</evidence>
<evidence type="ECO:0000313" key="6">
    <source>
        <dbReference type="EMBL" id="EMB20704.1"/>
    </source>
</evidence>
<keyword evidence="1" id="KW-1188">Viral release from host cell</keyword>
<feature type="region of interest" description="Disordered" evidence="4">
    <location>
        <begin position="208"/>
        <end position="246"/>
    </location>
</feature>
<evidence type="ECO:0000256" key="4">
    <source>
        <dbReference type="SAM" id="MobiDB-lite"/>
    </source>
</evidence>
<feature type="domain" description="Prohead serine protease" evidence="5">
    <location>
        <begin position="17"/>
        <end position="165"/>
    </location>
</feature>
<sequence length="260" mass="29532">MKKKILRNLKTNFSTRDDNGERWITGLIPYNSKSENLNPFGGEPIFEVIEETAFKKTLADKAEVRALFYHDVGKVLGSTKSGTLELESTKEGLICRCKVPNTTWGNDAFEIINRGDVTTMSFGFIPFEVETRGNTDYLKSVKLEEVSFCVATPAYEETSSSTLIRSLFENIDLENLSNVINGKKEMEDTDIKTINNLIEKLEALLPVKKEEENKEMETEETETQEKETADEKEQSDDTLKENDTETLEALQLLCEMELNN</sequence>